<proteinExistence type="predicted"/>
<protein>
    <recommendedName>
        <fullName evidence="2">Restriction endonuclease</fullName>
    </recommendedName>
</protein>
<reference evidence="1" key="1">
    <citation type="submission" date="2023-04" db="EMBL/GenBank/DDBJ databases">
        <title>Macrococci isolated from food, foodproducing animals, and human clinical materials.</title>
        <authorList>
            <person name="Maslanova I."/>
            <person name="Svec P."/>
            <person name="Sedlacek I."/>
            <person name="Novakova D."/>
            <person name="Keller J.E."/>
            <person name="Schwendener S."/>
            <person name="Finstrlova A."/>
            <person name="Botka T."/>
            <person name="Kovarovic V."/>
            <person name="Petras P."/>
            <person name="Perreten V."/>
            <person name="Pantucek R."/>
        </authorList>
    </citation>
    <scope>NUCLEOTIDE SEQUENCE</scope>
    <source>
        <strain evidence="1">NRL/St 21/332</strain>
    </source>
</reference>
<organism evidence="1">
    <name type="scientific">Macrococcus psychrotolerans</name>
    <dbReference type="NCBI Taxonomy" id="3039389"/>
    <lineage>
        <taxon>Bacteria</taxon>
        <taxon>Bacillati</taxon>
        <taxon>Bacillota</taxon>
        <taxon>Bacilli</taxon>
        <taxon>Bacillales</taxon>
        <taxon>Staphylococcaceae</taxon>
        <taxon>Macrococcus</taxon>
    </lineage>
</organism>
<dbReference type="AlphaFoldDB" id="A0AAU6RDE1"/>
<sequence>MELLDIEKLEQKYLEKYYYFLKYALDEILIGFDTKNKIKDDWIREWLKNIKEDKNKGISDFAVGAERIIYAMLNGKGIGQPNSSPIGSDLFFEVHDAFIHIDLKTVQTDNIGDYTKNIFVGNNQNSYKTKVKVGNIIKEYKESNLPKFYTYFDDDKKIVKPCLTYFITILYEAKNLKILNINLLNMPNGVLEEIYGGEILQAGKVDYPVGDERRGKYMRSIRYKWTNCIEYKLLENKKRYKSIYYDQFLVEELFEKGLISENSKKLLNQYFLE</sequence>
<accession>A0AAU6RDE1</accession>
<gene>
    <name evidence="1" type="ORF">QA541_08095</name>
</gene>
<evidence type="ECO:0000313" key="1">
    <source>
        <dbReference type="EMBL" id="WZE67748.1"/>
    </source>
</evidence>
<dbReference type="EMBL" id="CP124577">
    <property type="protein sequence ID" value="WZE67748.1"/>
    <property type="molecule type" value="Genomic_DNA"/>
</dbReference>
<dbReference type="RefSeq" id="WP_420494458.1">
    <property type="nucleotide sequence ID" value="NZ_CP124577.1"/>
</dbReference>
<name>A0AAU6RDE1_9STAP</name>
<evidence type="ECO:0008006" key="2">
    <source>
        <dbReference type="Google" id="ProtNLM"/>
    </source>
</evidence>